<dbReference type="PANTHER" id="PTHR39639:SF1">
    <property type="entry name" value="DUF262 DOMAIN-CONTAINING PROTEIN"/>
    <property type="match status" value="1"/>
</dbReference>
<dbReference type="PANTHER" id="PTHR39639">
    <property type="entry name" value="CHROMOSOME 16, WHOLE GENOME SHOTGUN SEQUENCE"/>
    <property type="match status" value="1"/>
</dbReference>
<reference evidence="3 4" key="1">
    <citation type="submission" date="2019-02" db="EMBL/GenBank/DDBJ databases">
        <title>Genome sequencing of the rare red list fungi Phlebia centrifuga.</title>
        <authorList>
            <person name="Buettner E."/>
            <person name="Kellner H."/>
        </authorList>
    </citation>
    <scope>NUCLEOTIDE SEQUENCE [LARGE SCALE GENOMIC DNA]</scope>
    <source>
        <strain evidence="3 4">DSM 108282</strain>
    </source>
</reference>
<feature type="region of interest" description="Disordered" evidence="1">
    <location>
        <begin position="1"/>
        <end position="30"/>
    </location>
</feature>
<dbReference type="EMBL" id="SGPJ01000058">
    <property type="protein sequence ID" value="THH00143.1"/>
    <property type="molecule type" value="Genomic_DNA"/>
</dbReference>
<dbReference type="Proteomes" id="UP000309038">
    <property type="component" value="Unassembled WGS sequence"/>
</dbReference>
<dbReference type="AlphaFoldDB" id="A0A4V3XB30"/>
<dbReference type="Pfam" id="PF03235">
    <property type="entry name" value="GmrSD_N"/>
    <property type="match status" value="1"/>
</dbReference>
<accession>A0A4V3XB30</accession>
<evidence type="ECO:0000256" key="1">
    <source>
        <dbReference type="SAM" id="MobiDB-lite"/>
    </source>
</evidence>
<feature type="domain" description="GmrSD restriction endonucleases N-terminal" evidence="2">
    <location>
        <begin position="46"/>
        <end position="130"/>
    </location>
</feature>
<proteinExistence type="predicted"/>
<evidence type="ECO:0000259" key="2">
    <source>
        <dbReference type="Pfam" id="PF03235"/>
    </source>
</evidence>
<gene>
    <name evidence="3" type="ORF">EW026_g2331</name>
</gene>
<sequence>MSESDVEHDLDELYDDDDNDNDNGFTVPDRLEAPVAKQYTTRELHELIHEGLIDLNPPYQRDVVWTDAKQMKLIDSMYRNFYVPPVVFAINKGSDGEETWCCVDGKQRLTSIQKFFDGQIPYKEPKSKKAWWFVRPESAKNRLEVPDRWKEDFASKMVTCVEYRGLGHGDERDIFQRVQMGMPLAAAEKLQAISSPWSDWISELSAKMVTSDTGIADKISVDIKRGRDFQTLAQLVYCCEGIPDPRFPSAANLEIWLHREDAPRANFKHAINQVLTTFWHLANVQGLNDGFIKMEKRVSPAEFIFIGKCPPDHPTTVNWI</sequence>
<comment type="caution">
    <text evidence="3">The sequence shown here is derived from an EMBL/GenBank/DDBJ whole genome shotgun (WGS) entry which is preliminary data.</text>
</comment>
<organism evidence="3 4">
    <name type="scientific">Hermanssonia centrifuga</name>
    <dbReference type="NCBI Taxonomy" id="98765"/>
    <lineage>
        <taxon>Eukaryota</taxon>
        <taxon>Fungi</taxon>
        <taxon>Dikarya</taxon>
        <taxon>Basidiomycota</taxon>
        <taxon>Agaricomycotina</taxon>
        <taxon>Agaricomycetes</taxon>
        <taxon>Polyporales</taxon>
        <taxon>Meruliaceae</taxon>
        <taxon>Hermanssonia</taxon>
    </lineage>
</organism>
<feature type="compositionally biased region" description="Acidic residues" evidence="1">
    <location>
        <begin position="1"/>
        <end position="21"/>
    </location>
</feature>
<evidence type="ECO:0000313" key="4">
    <source>
        <dbReference type="Proteomes" id="UP000309038"/>
    </source>
</evidence>
<protein>
    <recommendedName>
        <fullName evidence="2">GmrSD restriction endonucleases N-terminal domain-containing protein</fullName>
    </recommendedName>
</protein>
<keyword evidence="4" id="KW-1185">Reference proteome</keyword>
<evidence type="ECO:0000313" key="3">
    <source>
        <dbReference type="EMBL" id="THH00143.1"/>
    </source>
</evidence>
<dbReference type="InterPro" id="IPR004919">
    <property type="entry name" value="GmrSD_N"/>
</dbReference>
<name>A0A4V3XB30_9APHY</name>